<dbReference type="GO" id="GO:0004553">
    <property type="term" value="F:hydrolase activity, hydrolyzing O-glycosyl compounds"/>
    <property type="evidence" value="ECO:0007669"/>
    <property type="project" value="UniProtKB-ARBA"/>
</dbReference>
<evidence type="ECO:0000313" key="3">
    <source>
        <dbReference type="Proteomes" id="UP000038830"/>
    </source>
</evidence>
<dbReference type="PANTHER" id="PTHR31047:SF0">
    <property type="entry name" value="MEIOTICALLY UP-REGULATED GENE 157 PROTEIN"/>
    <property type="match status" value="1"/>
</dbReference>
<dbReference type="GO" id="GO:0005975">
    <property type="term" value="P:carbohydrate metabolic process"/>
    <property type="evidence" value="ECO:0007669"/>
    <property type="project" value="InterPro"/>
</dbReference>
<proteinExistence type="predicted"/>
<keyword evidence="1" id="KW-1133">Transmembrane helix</keyword>
<dbReference type="InterPro" id="IPR008313">
    <property type="entry name" value="GH125"/>
</dbReference>
<dbReference type="EMBL" id="CDQK01000006">
    <property type="protein sequence ID" value="CEP24516.1"/>
    <property type="molecule type" value="Genomic_DNA"/>
</dbReference>
<dbReference type="Gene3D" id="1.50.10.10">
    <property type="match status" value="1"/>
</dbReference>
<reference evidence="3" key="1">
    <citation type="journal article" date="2015" name="J. Biotechnol.">
        <title>The structure of the Cyberlindnera jadinii genome and its relation to Candida utilis analyzed by the occurrence of single nucleotide polymorphisms.</title>
        <authorList>
            <person name="Rupp O."/>
            <person name="Brinkrolf K."/>
            <person name="Buerth C."/>
            <person name="Kunigo M."/>
            <person name="Schneider J."/>
            <person name="Jaenicke S."/>
            <person name="Goesmann A."/>
            <person name="Puehler A."/>
            <person name="Jaeger K.-E."/>
            <person name="Ernst J.F."/>
        </authorList>
    </citation>
    <scope>NUCLEOTIDE SEQUENCE [LARGE SCALE GENOMIC DNA]</scope>
    <source>
        <strain evidence="3">ATCC 18201 / CBS 1600 / BCRC 20928 / JCM 3617 / NBRC 0987 / NRRL Y-1542</strain>
    </source>
</reference>
<organism evidence="2 3">
    <name type="scientific">Cyberlindnera jadinii (strain ATCC 18201 / CBS 1600 / BCRC 20928 / JCM 3617 / NBRC 0987 / NRRL Y-1542)</name>
    <name type="common">Torula yeast</name>
    <name type="synonym">Candida utilis</name>
    <dbReference type="NCBI Taxonomy" id="983966"/>
    <lineage>
        <taxon>Eukaryota</taxon>
        <taxon>Fungi</taxon>
        <taxon>Dikarya</taxon>
        <taxon>Ascomycota</taxon>
        <taxon>Saccharomycotina</taxon>
        <taxon>Saccharomycetes</taxon>
        <taxon>Phaffomycetales</taxon>
        <taxon>Phaffomycetaceae</taxon>
        <taxon>Cyberlindnera</taxon>
    </lineage>
</organism>
<keyword evidence="1" id="KW-0812">Transmembrane</keyword>
<dbReference type="AlphaFoldDB" id="A0A0H5C8C4"/>
<feature type="transmembrane region" description="Helical" evidence="1">
    <location>
        <begin position="24"/>
        <end position="43"/>
    </location>
</feature>
<evidence type="ECO:0008006" key="4">
    <source>
        <dbReference type="Google" id="ProtNLM"/>
    </source>
</evidence>
<dbReference type="InterPro" id="IPR008928">
    <property type="entry name" value="6-hairpin_glycosidase_sf"/>
</dbReference>
<keyword evidence="1" id="KW-0472">Membrane</keyword>
<gene>
    <name evidence="2" type="ORF">BN1211_5349</name>
</gene>
<dbReference type="SUPFAM" id="SSF48208">
    <property type="entry name" value="Six-hairpin glycosidases"/>
    <property type="match status" value="1"/>
</dbReference>
<dbReference type="SMART" id="SM01149">
    <property type="entry name" value="DUF1237"/>
    <property type="match status" value="1"/>
</dbReference>
<evidence type="ECO:0000256" key="1">
    <source>
        <dbReference type="SAM" id="Phobius"/>
    </source>
</evidence>
<dbReference type="Pfam" id="PF06824">
    <property type="entry name" value="Glyco_hydro_125"/>
    <property type="match status" value="1"/>
</dbReference>
<dbReference type="InterPro" id="IPR012341">
    <property type="entry name" value="6hp_glycosidase-like_sf"/>
</dbReference>
<accession>A0A0H5C8C4</accession>
<evidence type="ECO:0000313" key="2">
    <source>
        <dbReference type="EMBL" id="CEP24516.1"/>
    </source>
</evidence>
<sequence length="594" mass="67524">MPLTNQSFKFAAKKSFRQIRPKRLVAGVMMICLVVYWLMSVGVDDDYEEQVLQQKLKGLQAQSVEPELTSFVEKTRHKKPSKAHFYQMSSGRCEDYKSYSEEIHEPLSLGPLGLPFQRPPVQCRTFTSSAVEALLEQLKERIEDPDLARLLENTLPNTLDTTVLWHKPQGNDKFAQTFVVTGDIHAEWLRDAARQLSVYQPLAKDDPQLQELMRGAINTQASFILVSPYCNAFHPPPGSGIKKGDTARDSVSPIPHWKYVFECKYELDSLASFLTLSNEYFEQTKDSSIFNELWINAMLNILTVIKRESVPTFSEDGSVNPFYYTFQRNTNIGTETLPLAGTGNPVNFGTGLVRSAFRPSDDACTFQFFIPANAHMSVELLRAAENLKSVKDQIDGFQYEVDRIIRKSTNISQTIKTAIYKHAVREHPEFGRVFAYEIDGYGGSVLMDDANIPSLLSLPDLGFLDIDDEIYQNTRRMILTKRGNPFYLQGSHFKGIGGPHVGIHNAWPMSLLMAIRTTDDDEEIKENLQLVLQNTAGLGLIHETIHVNFRDGLRYTRPWFAWANSEFGKTILDLAKRKPHLIFKDEYSNEPFQV</sequence>
<protein>
    <recommendedName>
        <fullName evidence="4">DUF1237-domain-containing protein</fullName>
    </recommendedName>
</protein>
<dbReference type="Proteomes" id="UP000038830">
    <property type="component" value="Unassembled WGS sequence"/>
</dbReference>
<name>A0A0H5C8C4_CYBJN</name>
<dbReference type="PANTHER" id="PTHR31047">
    <property type="entry name" value="MEIOTICALLY UP-REGULATED GENE 157 PROTEIN"/>
    <property type="match status" value="1"/>
</dbReference>